<proteinExistence type="predicted"/>
<dbReference type="EMBL" id="JQ844172">
    <property type="protein sequence ID" value="AGS51847.1"/>
    <property type="molecule type" value="Genomic_DNA"/>
</dbReference>
<name>A0A806JYC5_9BACT</name>
<dbReference type="AlphaFoldDB" id="A0A806JYC5"/>
<protein>
    <submittedName>
        <fullName evidence="1">Uncharacterized protein</fullName>
    </submittedName>
</protein>
<sequence>MTITQTVDIPSIPQSGMQDRRITVPREVPAGATIITFTPASSVKKKLTVEEEKEYISKNFERLNRETMDILSYQNMFLESEDNQ</sequence>
<accession>A0A806JYC5</accession>
<organism evidence="1">
    <name type="scientific">uncultured bacterium contig00066</name>
    <dbReference type="NCBI Taxonomy" id="1181548"/>
    <lineage>
        <taxon>Bacteria</taxon>
        <taxon>environmental samples</taxon>
    </lineage>
</organism>
<reference evidence="1" key="1">
    <citation type="submission" date="2012-03" db="EMBL/GenBank/DDBJ databases">
        <title>Functional metagenomics reveals considerable lignocellulase gene clusters in the gut microbiome of a wood-feeding higher termite.</title>
        <authorList>
            <person name="Liu N."/>
        </authorList>
    </citation>
    <scope>NUCLEOTIDE SEQUENCE</scope>
</reference>
<evidence type="ECO:0000313" key="1">
    <source>
        <dbReference type="EMBL" id="AGS51847.1"/>
    </source>
</evidence>